<dbReference type="InterPro" id="IPR041027">
    <property type="entry name" value="FtsK_alpha"/>
</dbReference>
<feature type="binding site" evidence="6">
    <location>
        <begin position="598"/>
        <end position="605"/>
    </location>
    <ligand>
        <name>ATP</name>
        <dbReference type="ChEBI" id="CHEBI:30616"/>
    </ligand>
</feature>
<keyword evidence="3" id="KW-0159">Chromosome partition</keyword>
<keyword evidence="4 6" id="KW-0067">ATP-binding</keyword>
<dbReference type="GO" id="GO:0003677">
    <property type="term" value="F:DNA binding"/>
    <property type="evidence" value="ECO:0007669"/>
    <property type="project" value="UniProtKB-KW"/>
</dbReference>
<evidence type="ECO:0000256" key="1">
    <source>
        <dbReference type="ARBA" id="ARBA00006474"/>
    </source>
</evidence>
<dbReference type="Gene3D" id="1.10.10.10">
    <property type="entry name" value="Winged helix-like DNA-binding domain superfamily/Winged helix DNA-binding domain"/>
    <property type="match status" value="1"/>
</dbReference>
<dbReference type="GeneID" id="34220273"/>
<dbReference type="SUPFAM" id="SSF46785">
    <property type="entry name" value="Winged helix' DNA-binding domain"/>
    <property type="match status" value="1"/>
</dbReference>
<evidence type="ECO:0000256" key="4">
    <source>
        <dbReference type="ARBA" id="ARBA00022840"/>
    </source>
</evidence>
<dbReference type="SMART" id="SM00843">
    <property type="entry name" value="Ftsk_gamma"/>
    <property type="match status" value="1"/>
</dbReference>
<feature type="compositionally biased region" description="Acidic residues" evidence="7">
    <location>
        <begin position="317"/>
        <end position="328"/>
    </location>
</feature>
<dbReference type="InterPro" id="IPR003593">
    <property type="entry name" value="AAA+_ATPase"/>
</dbReference>
<feature type="compositionally biased region" description="Acidic residues" evidence="7">
    <location>
        <begin position="300"/>
        <end position="310"/>
    </location>
</feature>
<feature type="compositionally biased region" description="Polar residues" evidence="7">
    <location>
        <begin position="385"/>
        <end position="399"/>
    </location>
</feature>
<dbReference type="InterPro" id="IPR036390">
    <property type="entry name" value="WH_DNA-bd_sf"/>
</dbReference>
<feature type="compositionally biased region" description="Basic and acidic residues" evidence="7">
    <location>
        <begin position="372"/>
        <end position="384"/>
    </location>
</feature>
<proteinExistence type="inferred from homology"/>
<sequence length="912" mass="102513">MWERLRQALSNFFMTEVVVEEEPELKSRNASEQKVQKQYQTNQQPQAKMAYTYPKERAFRFPMIPDESRSTKPPASNVRPVRHRTQPDTKIPEKRQPRQPEKPKVQERPSSVNWQRQPERKEPEPKIEKKPFQPTEVPSPVYGFRKRKEEVADIVTLASIQDRADWKRIAASATTVSPEVEEEKKFDIHVEQAPVEDNRLENPIPESIEQMDITAAEFDNKETLLEETDVSVVEEEVIEEISVSETTEVLEAEPIQLEEEPASIEEEIALDQPADIEETASNKEADNMAEEIVLEQSIDLIEEDDAPDLEADSKAEDEVDDLTTEEAVPEAAVDSAAEKTAPNQIAELEKTDDSVVQADASGVGTVQSAELTEEKEVLQSKESAETSNSRIRDTSSTVRKSVPFNVFMTPRDKRSNLQENKLSSRQDSQKTEQVEQKIIQQTEPSFARPPMHLLNDPVEQTIENDAWVDQQSQLLETTLQHFNVNAHVVNAMQGPSVTRFEVQPDLGVKVSKIKSLTDDIKLNMAAKDIRMEAPIPGKNAIGIEVPNAESKQVGLQEILETEDFKDNSSPLSVGLGLNISGNPIVTNLQKMPHGLIAGATGSGKSVCINTILLSLLYKANHKQVKFLLIDPKMVELAPYNDLPHLVSPVITDTKAATAALKWAVNEMEERYMKFVGEGVRDIGRYNEKLDKQGRYADKMPYLVIVIDELADLMMVAPQDVEDSICRIAQKARAAGIHLLLATQRPSVDVITGLIKANIPTRIAFSVSSAIDSRTIIDNNGAEKLLGKGDMLFIENGARQAQRIQGAFVSDEEIERVVQYVKQTAPPEYLFQHEDLLERRESEEDEDELYREAVEFVIEHNSASASLLQRRFKIGYNRAARLIDHMEMRGVISEQKGSKPRDVLVSLAQLQTE</sequence>
<dbReference type="InterPro" id="IPR050206">
    <property type="entry name" value="FtsK/SpoIIIE/SftA"/>
</dbReference>
<dbReference type="GO" id="GO:0007059">
    <property type="term" value="P:chromosome segregation"/>
    <property type="evidence" value="ECO:0007669"/>
    <property type="project" value="UniProtKB-KW"/>
</dbReference>
<feature type="region of interest" description="Disordered" evidence="7">
    <location>
        <begin position="298"/>
        <end position="442"/>
    </location>
</feature>
<feature type="compositionally biased region" description="Basic and acidic residues" evidence="7">
    <location>
        <begin position="410"/>
        <end position="435"/>
    </location>
</feature>
<feature type="compositionally biased region" description="Basic and acidic residues" evidence="7">
    <location>
        <begin position="117"/>
        <end position="131"/>
    </location>
</feature>
<gene>
    <name evidence="9" type="ORF">GZ22_11070</name>
</gene>
<feature type="compositionally biased region" description="Basic and acidic residues" evidence="7">
    <location>
        <begin position="85"/>
        <end position="107"/>
    </location>
</feature>
<dbReference type="PANTHER" id="PTHR22683">
    <property type="entry name" value="SPORULATION PROTEIN RELATED"/>
    <property type="match status" value="1"/>
</dbReference>
<dbReference type="InterPro" id="IPR036388">
    <property type="entry name" value="WH-like_DNA-bd_sf"/>
</dbReference>
<name>A0A075LRP2_9BACI</name>
<dbReference type="PROSITE" id="PS50901">
    <property type="entry name" value="FTSK"/>
    <property type="match status" value="1"/>
</dbReference>
<dbReference type="Proteomes" id="UP000027980">
    <property type="component" value="Chromosome"/>
</dbReference>
<dbReference type="Pfam" id="PF09397">
    <property type="entry name" value="FtsK_gamma"/>
    <property type="match status" value="1"/>
</dbReference>
<feature type="region of interest" description="Disordered" evidence="7">
    <location>
        <begin position="21"/>
        <end position="141"/>
    </location>
</feature>
<dbReference type="EMBL" id="CP008876">
    <property type="protein sequence ID" value="AIF67133.1"/>
    <property type="molecule type" value="Genomic_DNA"/>
</dbReference>
<dbReference type="SUPFAM" id="SSF52540">
    <property type="entry name" value="P-loop containing nucleoside triphosphate hydrolases"/>
    <property type="match status" value="1"/>
</dbReference>
<evidence type="ECO:0000256" key="7">
    <source>
        <dbReference type="SAM" id="MobiDB-lite"/>
    </source>
</evidence>
<evidence type="ECO:0000313" key="9">
    <source>
        <dbReference type="EMBL" id="AIF67133.1"/>
    </source>
</evidence>
<feature type="compositionally biased region" description="Basic and acidic residues" evidence="7">
    <location>
        <begin position="24"/>
        <end position="35"/>
    </location>
</feature>
<keyword evidence="2 6" id="KW-0547">Nucleotide-binding</keyword>
<feature type="compositionally biased region" description="Low complexity" evidence="7">
    <location>
        <begin position="36"/>
        <end position="48"/>
    </location>
</feature>
<keyword evidence="5" id="KW-0238">DNA-binding</keyword>
<evidence type="ECO:0000256" key="5">
    <source>
        <dbReference type="ARBA" id="ARBA00023125"/>
    </source>
</evidence>
<dbReference type="KEGG" id="tap:GZ22_11070"/>
<dbReference type="GO" id="GO:0005524">
    <property type="term" value="F:ATP binding"/>
    <property type="evidence" value="ECO:0007669"/>
    <property type="project" value="UniProtKB-UniRule"/>
</dbReference>
<dbReference type="SMART" id="SM00382">
    <property type="entry name" value="AAA"/>
    <property type="match status" value="1"/>
</dbReference>
<reference evidence="9 10" key="1">
    <citation type="submission" date="2014-07" db="EMBL/GenBank/DDBJ databases">
        <title>Complete genome sequence of a moderately halophilic bacterium Terribacillus aidingensis MP602, isolated from Cryptomeria fortunei in Tianmu mountain in China.</title>
        <authorList>
            <person name="Wang Y."/>
            <person name="Lu P."/>
            <person name="Zhang L."/>
        </authorList>
    </citation>
    <scope>NUCLEOTIDE SEQUENCE [LARGE SCALE GENOMIC DNA]</scope>
    <source>
        <strain evidence="9 10">MP602</strain>
    </source>
</reference>
<dbReference type="PANTHER" id="PTHR22683:SF42">
    <property type="entry name" value="DNA TRANSLOCASE SFTA"/>
    <property type="match status" value="1"/>
</dbReference>
<evidence type="ECO:0000259" key="8">
    <source>
        <dbReference type="PROSITE" id="PS50901"/>
    </source>
</evidence>
<organism evidence="9 10">
    <name type="scientific">Terribacillus saccharophilus</name>
    <dbReference type="NCBI Taxonomy" id="361277"/>
    <lineage>
        <taxon>Bacteria</taxon>
        <taxon>Bacillati</taxon>
        <taxon>Bacillota</taxon>
        <taxon>Bacilli</taxon>
        <taxon>Bacillales</taxon>
        <taxon>Bacillaceae</taxon>
        <taxon>Terribacillus</taxon>
    </lineage>
</organism>
<protein>
    <recommendedName>
        <fullName evidence="8">FtsK domain-containing protein</fullName>
    </recommendedName>
</protein>
<dbReference type="Gene3D" id="3.40.50.300">
    <property type="entry name" value="P-loop containing nucleotide triphosphate hydrolases"/>
    <property type="match status" value="1"/>
</dbReference>
<dbReference type="HOGENOM" id="CLU_001981_12_3_9"/>
<dbReference type="InterPro" id="IPR018541">
    <property type="entry name" value="Ftsk_gamma"/>
</dbReference>
<dbReference type="Pfam" id="PF17854">
    <property type="entry name" value="FtsK_alpha"/>
    <property type="match status" value="1"/>
</dbReference>
<dbReference type="InterPro" id="IPR027417">
    <property type="entry name" value="P-loop_NTPase"/>
</dbReference>
<dbReference type="Pfam" id="PF01580">
    <property type="entry name" value="FtsK_SpoIIIE"/>
    <property type="match status" value="1"/>
</dbReference>
<comment type="similarity">
    <text evidence="1">Belongs to the FtsK/SpoIIIE/SftA family.</text>
</comment>
<evidence type="ECO:0000313" key="10">
    <source>
        <dbReference type="Proteomes" id="UP000027980"/>
    </source>
</evidence>
<accession>A0A075LRP2</accession>
<evidence type="ECO:0000256" key="2">
    <source>
        <dbReference type="ARBA" id="ARBA00022741"/>
    </source>
</evidence>
<dbReference type="CDD" id="cd01127">
    <property type="entry name" value="TrwB_TraG_TraD_VirD4"/>
    <property type="match status" value="1"/>
</dbReference>
<dbReference type="RefSeq" id="WP_038562307.1">
    <property type="nucleotide sequence ID" value="NZ_CP008876.1"/>
</dbReference>
<evidence type="ECO:0000256" key="3">
    <source>
        <dbReference type="ARBA" id="ARBA00022829"/>
    </source>
</evidence>
<dbReference type="AlphaFoldDB" id="A0A075LRP2"/>
<dbReference type="InterPro" id="IPR002543">
    <property type="entry name" value="FtsK_dom"/>
</dbReference>
<dbReference type="Gene3D" id="3.30.980.40">
    <property type="match status" value="1"/>
</dbReference>
<evidence type="ECO:0000256" key="6">
    <source>
        <dbReference type="PROSITE-ProRule" id="PRU00289"/>
    </source>
</evidence>
<feature type="domain" description="FtsK" evidence="8">
    <location>
        <begin position="581"/>
        <end position="773"/>
    </location>
</feature>